<name>A0A4P7CQM0_9BURK</name>
<dbReference type="AlphaFoldDB" id="A0A4P7CQM0"/>
<dbReference type="RefSeq" id="WP_134749637.1">
    <property type="nucleotide sequence ID" value="NZ_CP038148.1"/>
</dbReference>
<dbReference type="KEGG" id="ppai:E1956_13675"/>
<dbReference type="Proteomes" id="UP000295727">
    <property type="component" value="Chromosome 1"/>
</dbReference>
<evidence type="ECO:0000313" key="1">
    <source>
        <dbReference type="EMBL" id="QBQ98115.1"/>
    </source>
</evidence>
<accession>A0A4P7CQM0</accession>
<keyword evidence="2" id="KW-1185">Reference proteome</keyword>
<gene>
    <name evidence="1" type="ORF">E1956_13675</name>
</gene>
<dbReference type="EMBL" id="CP038148">
    <property type="protein sequence ID" value="QBQ98115.1"/>
    <property type="molecule type" value="Genomic_DNA"/>
</dbReference>
<sequence length="64" mass="6874">MHNELEFAGGQLADSGTRILVRARQAIAAPLNRPAPKPINRLTDQLLARFCAALSLRGPGANRP</sequence>
<reference evidence="1 2" key="1">
    <citation type="submission" date="2019-03" db="EMBL/GenBank/DDBJ databases">
        <title>Paraburkholderia sp. 7MH5, isolated from subtropical forest soil.</title>
        <authorList>
            <person name="Gao Z.-H."/>
            <person name="Qiu L.-H."/>
        </authorList>
    </citation>
    <scope>NUCLEOTIDE SEQUENCE [LARGE SCALE GENOMIC DNA]</scope>
    <source>
        <strain evidence="1 2">7MH5</strain>
    </source>
</reference>
<proteinExistence type="predicted"/>
<organism evidence="1 2">
    <name type="scientific">Paraburkholderia pallida</name>
    <dbReference type="NCBI Taxonomy" id="2547399"/>
    <lineage>
        <taxon>Bacteria</taxon>
        <taxon>Pseudomonadati</taxon>
        <taxon>Pseudomonadota</taxon>
        <taxon>Betaproteobacteria</taxon>
        <taxon>Burkholderiales</taxon>
        <taxon>Burkholderiaceae</taxon>
        <taxon>Paraburkholderia</taxon>
    </lineage>
</organism>
<protein>
    <submittedName>
        <fullName evidence="1">Uncharacterized protein</fullName>
    </submittedName>
</protein>
<evidence type="ECO:0000313" key="2">
    <source>
        <dbReference type="Proteomes" id="UP000295727"/>
    </source>
</evidence>